<organism evidence="1">
    <name type="scientific">freshwater metagenome</name>
    <dbReference type="NCBI Taxonomy" id="449393"/>
    <lineage>
        <taxon>unclassified sequences</taxon>
        <taxon>metagenomes</taxon>
        <taxon>ecological metagenomes</taxon>
    </lineage>
</organism>
<reference evidence="1" key="1">
    <citation type="submission" date="2020-05" db="EMBL/GenBank/DDBJ databases">
        <authorList>
            <person name="Chiriac C."/>
            <person name="Salcher M."/>
            <person name="Ghai R."/>
            <person name="Kavagutti S V."/>
        </authorList>
    </citation>
    <scope>NUCLEOTIDE SEQUENCE</scope>
</reference>
<dbReference type="EMBL" id="CAEZTI010000079">
    <property type="protein sequence ID" value="CAB4562878.1"/>
    <property type="molecule type" value="Genomic_DNA"/>
</dbReference>
<name>A0A6J6DP07_9ZZZZ</name>
<protein>
    <submittedName>
        <fullName evidence="1">Unannotated protein</fullName>
    </submittedName>
</protein>
<evidence type="ECO:0000313" key="1">
    <source>
        <dbReference type="EMBL" id="CAB4562878.1"/>
    </source>
</evidence>
<accession>A0A6J6DP07</accession>
<gene>
    <name evidence="1" type="ORF">UFOPK1619_00494</name>
</gene>
<dbReference type="AlphaFoldDB" id="A0A6J6DP07"/>
<proteinExistence type="predicted"/>
<sequence>MNKNLSASQVIGTLLLVLVILPLGTRGPVSAADWTPKAPPSIYTGSNSARRTDYITDVCSTSSQLDCVESVEAQIGGVWVSGSATDSLDGTSRIWNIPGVVNLNGTTKVSVNHVVNFTGNLFLQTQISAIPTSSGMGTLDNSSLPRDTRFRATVRTSWVLPTHVSGKTTDTKISVEKLSISGASRISMEGIPTVHLVVNDQSTLTSPTGKGAYDNRVFGMTVSDGRFYPVKKDCIEKPTLLTSENGYGHPIPTYSEGSLDLKIQSPHFRSDGVTEHIGIYEAMIPLEMATCLWGESITSDSVFTLSVFESAGKEKQATTSVTVTDEAVVIKASGFTFSSPTVRVTYKSKAPSKPSGARVSVSKKVVTVSFTKVTGVSYSAVASKGKLKKSLKCTTGKTRVTCTASRFTAGKWVVTVTPKLNGVTGVPIKPSATVR</sequence>